<dbReference type="InterPro" id="IPR036513">
    <property type="entry name" value="STAS_dom_sf"/>
</dbReference>
<dbReference type="RefSeq" id="WP_151693686.1">
    <property type="nucleotide sequence ID" value="NZ_BMGX01000001.1"/>
</dbReference>
<evidence type="ECO:0000313" key="1">
    <source>
        <dbReference type="EMBL" id="KAB2816258.1"/>
    </source>
</evidence>
<gene>
    <name evidence="1" type="ORF">F8C82_11265</name>
</gene>
<dbReference type="InterPro" id="IPR021866">
    <property type="entry name" value="SpoIIAA-like"/>
</dbReference>
<dbReference type="Pfam" id="PF11964">
    <property type="entry name" value="SpoIIAA-like"/>
    <property type="match status" value="1"/>
</dbReference>
<proteinExistence type="predicted"/>
<dbReference type="Proteomes" id="UP000484164">
    <property type="component" value="Unassembled WGS sequence"/>
</dbReference>
<dbReference type="Gene3D" id="3.40.50.10600">
    <property type="entry name" value="SpoIIaa-like domains"/>
    <property type="match status" value="1"/>
</dbReference>
<dbReference type="AlphaFoldDB" id="A0A6L3ZFE1"/>
<comment type="caution">
    <text evidence="1">The sequence shown here is derived from an EMBL/GenBank/DDBJ whole genome shotgun (WGS) entry which is preliminary data.</text>
</comment>
<accession>A0A6L3ZFE1</accession>
<keyword evidence="2" id="KW-1185">Reference proteome</keyword>
<dbReference type="EMBL" id="WBVQ01000002">
    <property type="protein sequence ID" value="KAB2816258.1"/>
    <property type="molecule type" value="Genomic_DNA"/>
</dbReference>
<name>A0A6L3ZFE1_9FLAO</name>
<evidence type="ECO:0000313" key="2">
    <source>
        <dbReference type="Proteomes" id="UP000484164"/>
    </source>
</evidence>
<organism evidence="1 2">
    <name type="scientific">Phaeocystidibacter marisrubri</name>
    <dbReference type="NCBI Taxonomy" id="1577780"/>
    <lineage>
        <taxon>Bacteria</taxon>
        <taxon>Pseudomonadati</taxon>
        <taxon>Bacteroidota</taxon>
        <taxon>Flavobacteriia</taxon>
        <taxon>Flavobacteriales</taxon>
        <taxon>Phaeocystidibacteraceae</taxon>
        <taxon>Phaeocystidibacter</taxon>
    </lineage>
</organism>
<reference evidence="1 2" key="1">
    <citation type="submission" date="2019-10" db="EMBL/GenBank/DDBJ databases">
        <title>Genome sequence of Phaeocystidibacter marisrubri JCM30614 (type strain).</title>
        <authorList>
            <person name="Bowman J.P."/>
        </authorList>
    </citation>
    <scope>NUCLEOTIDE SEQUENCE [LARGE SCALE GENOMIC DNA]</scope>
    <source>
        <strain evidence="1 2">JCM 30614</strain>
    </source>
</reference>
<dbReference type="SUPFAM" id="SSF52091">
    <property type="entry name" value="SpoIIaa-like"/>
    <property type="match status" value="1"/>
</dbReference>
<dbReference type="InterPro" id="IPR038396">
    <property type="entry name" value="SpoIIAA-like_sf"/>
</dbReference>
<protein>
    <submittedName>
        <fullName evidence="1">STAS/SEC14 domain-containing protein</fullName>
    </submittedName>
</protein>
<dbReference type="OrthoDB" id="1436687at2"/>
<sequence length="122" mass="14565">MIQIEENIDKIYMVATGKLDDTDYDKMLPLLWQKIEQHEQISWYFEMQDFEGWSASALWRDAKFDLKNKEHLKKVAIVGQKKWHELMTDIMKPFTDADIRYFDEEEAEAERGGLEPPVPIQR</sequence>